<dbReference type="AlphaFoldDB" id="A0A8H3G8B9"/>
<feature type="region of interest" description="Disordered" evidence="1">
    <location>
        <begin position="483"/>
        <end position="543"/>
    </location>
</feature>
<evidence type="ECO:0000313" key="4">
    <source>
        <dbReference type="Proteomes" id="UP000664521"/>
    </source>
</evidence>
<feature type="compositionally biased region" description="Polar residues" evidence="1">
    <location>
        <begin position="79"/>
        <end position="95"/>
    </location>
</feature>
<feature type="region of interest" description="Disordered" evidence="1">
    <location>
        <begin position="342"/>
        <end position="412"/>
    </location>
</feature>
<evidence type="ECO:0000256" key="1">
    <source>
        <dbReference type="SAM" id="MobiDB-lite"/>
    </source>
</evidence>
<dbReference type="OrthoDB" id="3944128at2759"/>
<feature type="compositionally biased region" description="Polar residues" evidence="1">
    <location>
        <begin position="143"/>
        <end position="155"/>
    </location>
</feature>
<name>A0A8H3G8B9_9LECA</name>
<proteinExistence type="predicted"/>
<dbReference type="EMBL" id="CAJPDS010000093">
    <property type="protein sequence ID" value="CAF9936659.1"/>
    <property type="molecule type" value="Genomic_DNA"/>
</dbReference>
<comment type="caution">
    <text evidence="3">The sequence shown here is derived from an EMBL/GenBank/DDBJ whole genome shotgun (WGS) entry which is preliminary data.</text>
</comment>
<keyword evidence="2" id="KW-0732">Signal</keyword>
<keyword evidence="4" id="KW-1185">Reference proteome</keyword>
<gene>
    <name evidence="3" type="ORF">HETSPECPRED_010412</name>
</gene>
<feature type="compositionally biased region" description="Low complexity" evidence="1">
    <location>
        <begin position="350"/>
        <end position="369"/>
    </location>
</feature>
<feature type="chain" id="PRO_5034674139" evidence="2">
    <location>
        <begin position="17"/>
        <end position="1167"/>
    </location>
</feature>
<protein>
    <submittedName>
        <fullName evidence="3">Uncharacterized protein</fullName>
    </submittedName>
</protein>
<accession>A0A8H3G8B9</accession>
<evidence type="ECO:0000313" key="3">
    <source>
        <dbReference type="EMBL" id="CAF9936659.1"/>
    </source>
</evidence>
<feature type="signal peptide" evidence="2">
    <location>
        <begin position="1"/>
        <end position="16"/>
    </location>
</feature>
<feature type="region of interest" description="Disordered" evidence="1">
    <location>
        <begin position="79"/>
        <end position="102"/>
    </location>
</feature>
<feature type="compositionally biased region" description="Polar residues" evidence="1">
    <location>
        <begin position="383"/>
        <end position="396"/>
    </location>
</feature>
<organism evidence="3 4">
    <name type="scientific">Heterodermia speciosa</name>
    <dbReference type="NCBI Taxonomy" id="116794"/>
    <lineage>
        <taxon>Eukaryota</taxon>
        <taxon>Fungi</taxon>
        <taxon>Dikarya</taxon>
        <taxon>Ascomycota</taxon>
        <taxon>Pezizomycotina</taxon>
        <taxon>Lecanoromycetes</taxon>
        <taxon>OSLEUM clade</taxon>
        <taxon>Lecanoromycetidae</taxon>
        <taxon>Caliciales</taxon>
        <taxon>Physciaceae</taxon>
        <taxon>Heterodermia</taxon>
    </lineage>
</organism>
<reference evidence="3" key="1">
    <citation type="submission" date="2021-03" db="EMBL/GenBank/DDBJ databases">
        <authorList>
            <person name="Tagirdzhanova G."/>
        </authorList>
    </citation>
    <scope>NUCLEOTIDE SEQUENCE</scope>
</reference>
<sequence>MLLAGFLLIVYVGTVAYQLNGLDECCGECRILYPNVQVYYWPVKKNSNTWCLQYNFTSSVTASTDTNFDNGKLVFGTLPSDNSVPTDHPTLTTPESDGLPTNLPTLPGVSRGSPNDFPTLSGIPIRPSHSSHSISSTDSHISVNPSKTKSTLSVSPTFGIPLPPRAILQSSITKSASLPGNSAKTLKARTFIPLNGTEVYALAPDGKNSFTSPTIYVVISTISARDSCGMLGNAYTSLTIPFDASELSTVDGITDKTAIFNFADLPCPPHEWVEDKTVPNPLMGNSAMRSDYAKDYHPRILVPHQTLKDIDPSWARSSCVIEDVGQGYDPPRQLVPVTALTADSTSSLDPRTSSAAQPQSQAQDPASRPTCKACLKPDFHTPVSPQIPNATPNDPSQPVEPDPATPNAVPIPSAVPVPSAVVIGGQTLANSGQPVHFISNTEVPNPQAIPLTVGPNIVPGSTQPVHTLPQSMPPANPITINGLTLTPTSIPPQDPQVVGESPANESPTVPGVVPGASPNVPASAASQNGPQPGNGSPEPVVIGGLTMTPQAAAPSQVPKQAQPGSMLVVAAGVTLTRVVSSASGFGGLSNGEPALINVGEQPLSFKPAPVFTIGGSTFIGNPSSIQVGNTVLSKGEPAITIANTPLSLGPAGLVVGSETIPAASLNGVQPSSGSIPAYVVGGQTLSVGGPGINVKGTSLSVASQGILVGGQTLSIPSATALPTVAGQQIRTQPNGNIIVHGITIQAGGPPATIDGSTLSMLPSGNAVVVNGQSTVSISRIPTVAGQQVRPAPSGLVIIGSQILTPGAQATISSTRVSVLHSGGIVVGGSTVAFTSFSTPASDQQPSIFSIDGTALTSGSAPITVHGTVLSLGSDGLHMGSSMMPYASISNLVNGASPSITAAPFSHGYLIGGQILQPGRAITISGTIVSLGSSSSELIVGGTRTFNLAPSASLASIFAVGGQVFTAAVNGFPIDGTSLYPGQATTIAHTRVSLNPIGLVIGTATYPLLSPSSGSIFALEGQSLTANPSGYSIGGGELTPGGEVTVSGTLISLAATGAIVIGGSRTVPLAAMTPGKAESVFTRSSGGYAVDGTEVPSSSVALVTVSGHITSELVTAVVVDSSTKVVNGGSSGIATTSSSSVGRAARKEVARGLLVTMGIILGGVVMSV</sequence>
<dbReference type="Proteomes" id="UP000664521">
    <property type="component" value="Unassembled WGS sequence"/>
</dbReference>
<feature type="compositionally biased region" description="Polar residues" evidence="1">
    <location>
        <begin position="524"/>
        <end position="534"/>
    </location>
</feature>
<feature type="region of interest" description="Disordered" evidence="1">
    <location>
        <begin position="127"/>
        <end position="155"/>
    </location>
</feature>
<evidence type="ECO:0000256" key="2">
    <source>
        <dbReference type="SAM" id="SignalP"/>
    </source>
</evidence>
<feature type="compositionally biased region" description="Low complexity" evidence="1">
    <location>
        <begin position="127"/>
        <end position="142"/>
    </location>
</feature>